<dbReference type="GO" id="GO:0043565">
    <property type="term" value="F:sequence-specific DNA binding"/>
    <property type="evidence" value="ECO:0007669"/>
    <property type="project" value="InterPro"/>
</dbReference>
<name>A0A1H0SIH6_9ACTN</name>
<dbReference type="RefSeq" id="WP_092599773.1">
    <property type="nucleotide sequence ID" value="NZ_FNJR01000004.1"/>
</dbReference>
<evidence type="ECO:0000313" key="3">
    <source>
        <dbReference type="Proteomes" id="UP000199497"/>
    </source>
</evidence>
<reference evidence="3" key="1">
    <citation type="submission" date="2016-10" db="EMBL/GenBank/DDBJ databases">
        <authorList>
            <person name="Varghese N."/>
            <person name="Submissions S."/>
        </authorList>
    </citation>
    <scope>NUCLEOTIDE SEQUENCE [LARGE SCALE GENOMIC DNA]</scope>
    <source>
        <strain evidence="3">DSM 46732</strain>
    </source>
</reference>
<accession>A0A1H0SIH6</accession>
<dbReference type="InterPro" id="IPR000485">
    <property type="entry name" value="AsnC-type_HTH_dom"/>
</dbReference>
<dbReference type="EMBL" id="FNJR01000004">
    <property type="protein sequence ID" value="SDP41591.1"/>
    <property type="molecule type" value="Genomic_DNA"/>
</dbReference>
<dbReference type="Proteomes" id="UP000199497">
    <property type="component" value="Unassembled WGS sequence"/>
</dbReference>
<keyword evidence="3" id="KW-1185">Reference proteome</keyword>
<organism evidence="2 3">
    <name type="scientific">Actinopolyspora xinjiangensis</name>
    <dbReference type="NCBI Taxonomy" id="405564"/>
    <lineage>
        <taxon>Bacteria</taxon>
        <taxon>Bacillati</taxon>
        <taxon>Actinomycetota</taxon>
        <taxon>Actinomycetes</taxon>
        <taxon>Actinopolysporales</taxon>
        <taxon>Actinopolysporaceae</taxon>
        <taxon>Actinopolyspora</taxon>
    </lineage>
</organism>
<dbReference type="AlphaFoldDB" id="A0A1H0SIH6"/>
<feature type="domain" description="HTH asnC-type" evidence="1">
    <location>
        <begin position="41"/>
        <end position="71"/>
    </location>
</feature>
<proteinExistence type="predicted"/>
<evidence type="ECO:0000259" key="1">
    <source>
        <dbReference type="Pfam" id="PF13404"/>
    </source>
</evidence>
<gene>
    <name evidence="2" type="ORF">SAMN04487905_1046</name>
</gene>
<evidence type="ECO:0000313" key="2">
    <source>
        <dbReference type="EMBL" id="SDP41591.1"/>
    </source>
</evidence>
<protein>
    <submittedName>
        <fullName evidence="2">AsnC-type helix-turn-helix domain-containing protein</fullName>
    </submittedName>
</protein>
<dbReference type="Pfam" id="PF13404">
    <property type="entry name" value="HTH_AsnC-type"/>
    <property type="match status" value="1"/>
</dbReference>
<sequence>MVRDRAGWQFTRRQRFEVPLGEAGRGGTAEVPKGLSRLRRFDFSLLLALNADARRGYAELARETGLGETAV</sequence>